<accession>A0A1B0B898</accession>
<dbReference type="Proteomes" id="UP000092460">
    <property type="component" value="Unassembled WGS sequence"/>
</dbReference>
<reference evidence="2" key="1">
    <citation type="submission" date="2015-01" db="EMBL/GenBank/DDBJ databases">
        <authorList>
            <person name="Aksoy S."/>
            <person name="Warren W."/>
            <person name="Wilson R.K."/>
        </authorList>
    </citation>
    <scope>NUCLEOTIDE SEQUENCE [LARGE SCALE GENOMIC DNA]</scope>
    <source>
        <strain evidence="2">IAEA</strain>
    </source>
</reference>
<reference evidence="1" key="2">
    <citation type="submission" date="2020-05" db="UniProtKB">
        <authorList>
            <consortium name="EnsemblMetazoa"/>
        </authorList>
    </citation>
    <scope>IDENTIFICATION</scope>
    <source>
        <strain evidence="1">IAEA</strain>
    </source>
</reference>
<sequence>MQKQAATANILNTAEPTIVPTPISPSVMKVPITFTNNSGAEVAAAINVAPATSLDIFKAKSSIYNLPNSTTASFKKLPSVCSHNDTNMSTTHHASIYRNM</sequence>
<evidence type="ECO:0000313" key="1">
    <source>
        <dbReference type="EnsemblMetazoa" id="GPPI022084-PA"/>
    </source>
</evidence>
<proteinExistence type="predicted"/>
<evidence type="ECO:0000313" key="2">
    <source>
        <dbReference type="Proteomes" id="UP000092460"/>
    </source>
</evidence>
<organism evidence="1 2">
    <name type="scientific">Glossina palpalis gambiensis</name>
    <dbReference type="NCBI Taxonomy" id="67801"/>
    <lineage>
        <taxon>Eukaryota</taxon>
        <taxon>Metazoa</taxon>
        <taxon>Ecdysozoa</taxon>
        <taxon>Arthropoda</taxon>
        <taxon>Hexapoda</taxon>
        <taxon>Insecta</taxon>
        <taxon>Pterygota</taxon>
        <taxon>Neoptera</taxon>
        <taxon>Endopterygota</taxon>
        <taxon>Diptera</taxon>
        <taxon>Brachycera</taxon>
        <taxon>Muscomorpha</taxon>
        <taxon>Hippoboscoidea</taxon>
        <taxon>Glossinidae</taxon>
        <taxon>Glossina</taxon>
    </lineage>
</organism>
<dbReference type="EnsemblMetazoa" id="GPPI022084-RA">
    <property type="protein sequence ID" value="GPPI022084-PA"/>
    <property type="gene ID" value="GPPI022084"/>
</dbReference>
<dbReference type="VEuPathDB" id="VectorBase:GPPI022084"/>
<keyword evidence="2" id="KW-1185">Reference proteome</keyword>
<dbReference type="EMBL" id="JXJN01009884">
    <property type="status" value="NOT_ANNOTATED_CDS"/>
    <property type="molecule type" value="Genomic_DNA"/>
</dbReference>
<name>A0A1B0B898_9MUSC</name>
<dbReference type="AlphaFoldDB" id="A0A1B0B898"/>
<protein>
    <submittedName>
        <fullName evidence="1">Uncharacterized protein</fullName>
    </submittedName>
</protein>